<dbReference type="EMBL" id="QRZA01000017">
    <property type="protein sequence ID" value="RGV32847.1"/>
    <property type="molecule type" value="Genomic_DNA"/>
</dbReference>
<dbReference type="RefSeq" id="WP_118260857.1">
    <property type="nucleotide sequence ID" value="NZ_CALBWO010000006.1"/>
</dbReference>
<evidence type="ECO:0000313" key="8">
    <source>
        <dbReference type="Proteomes" id="UP000283589"/>
    </source>
</evidence>
<dbReference type="Pfam" id="PF04542">
    <property type="entry name" value="Sigma70_r2"/>
    <property type="match status" value="1"/>
</dbReference>
<evidence type="ECO:0000256" key="2">
    <source>
        <dbReference type="ARBA" id="ARBA00023015"/>
    </source>
</evidence>
<keyword evidence="4" id="KW-0804">Transcription</keyword>
<dbReference type="GO" id="GO:0003677">
    <property type="term" value="F:DNA binding"/>
    <property type="evidence" value="ECO:0007669"/>
    <property type="project" value="InterPro"/>
</dbReference>
<dbReference type="InterPro" id="IPR013324">
    <property type="entry name" value="RNA_pol_sigma_r3/r4-like"/>
</dbReference>
<protein>
    <submittedName>
        <fullName evidence="7">RNA polymerase sigma-70 factor</fullName>
    </submittedName>
</protein>
<organism evidence="7 8">
    <name type="scientific">Butyricimonas virosa</name>
    <dbReference type="NCBI Taxonomy" id="544645"/>
    <lineage>
        <taxon>Bacteria</taxon>
        <taxon>Pseudomonadati</taxon>
        <taxon>Bacteroidota</taxon>
        <taxon>Bacteroidia</taxon>
        <taxon>Bacteroidales</taxon>
        <taxon>Odoribacteraceae</taxon>
        <taxon>Butyricimonas</taxon>
    </lineage>
</organism>
<dbReference type="GO" id="GO:0016987">
    <property type="term" value="F:sigma factor activity"/>
    <property type="evidence" value="ECO:0007669"/>
    <property type="project" value="UniProtKB-KW"/>
</dbReference>
<evidence type="ECO:0000259" key="6">
    <source>
        <dbReference type="Pfam" id="PF08281"/>
    </source>
</evidence>
<feature type="domain" description="RNA polymerase sigma factor 70 region 4 type 2" evidence="6">
    <location>
        <begin position="117"/>
        <end position="168"/>
    </location>
</feature>
<dbReference type="GO" id="GO:0006352">
    <property type="term" value="P:DNA-templated transcription initiation"/>
    <property type="evidence" value="ECO:0007669"/>
    <property type="project" value="InterPro"/>
</dbReference>
<proteinExistence type="inferred from homology"/>
<dbReference type="Gene3D" id="1.10.1740.10">
    <property type="match status" value="1"/>
</dbReference>
<dbReference type="InterPro" id="IPR014327">
    <property type="entry name" value="RNA_pol_sigma70_bacteroid"/>
</dbReference>
<dbReference type="SUPFAM" id="SSF88659">
    <property type="entry name" value="Sigma3 and sigma4 domains of RNA polymerase sigma factors"/>
    <property type="match status" value="1"/>
</dbReference>
<dbReference type="NCBIfam" id="TIGR02937">
    <property type="entry name" value="sigma70-ECF"/>
    <property type="match status" value="1"/>
</dbReference>
<dbReference type="InterPro" id="IPR039425">
    <property type="entry name" value="RNA_pol_sigma-70-like"/>
</dbReference>
<dbReference type="PANTHER" id="PTHR43133:SF46">
    <property type="entry name" value="RNA POLYMERASE SIGMA-70 FACTOR ECF SUBFAMILY"/>
    <property type="match status" value="1"/>
</dbReference>
<evidence type="ECO:0000256" key="1">
    <source>
        <dbReference type="ARBA" id="ARBA00010641"/>
    </source>
</evidence>
<dbReference type="InterPro" id="IPR007627">
    <property type="entry name" value="RNA_pol_sigma70_r2"/>
</dbReference>
<evidence type="ECO:0000259" key="5">
    <source>
        <dbReference type="Pfam" id="PF04542"/>
    </source>
</evidence>
<name>A0A412WYM6_9BACT</name>
<dbReference type="PANTHER" id="PTHR43133">
    <property type="entry name" value="RNA POLYMERASE ECF-TYPE SIGMA FACTO"/>
    <property type="match status" value="1"/>
</dbReference>
<comment type="caution">
    <text evidence="7">The sequence shown here is derived from an EMBL/GenBank/DDBJ whole genome shotgun (WGS) entry which is preliminary data.</text>
</comment>
<evidence type="ECO:0000256" key="3">
    <source>
        <dbReference type="ARBA" id="ARBA00023082"/>
    </source>
</evidence>
<dbReference type="CDD" id="cd06171">
    <property type="entry name" value="Sigma70_r4"/>
    <property type="match status" value="1"/>
</dbReference>
<dbReference type="Pfam" id="PF08281">
    <property type="entry name" value="Sigma70_r4_2"/>
    <property type="match status" value="1"/>
</dbReference>
<feature type="domain" description="RNA polymerase sigma-70 region 2" evidence="5">
    <location>
        <begin position="22"/>
        <end position="83"/>
    </location>
</feature>
<accession>A0A412WYM6</accession>
<keyword evidence="2" id="KW-0805">Transcription regulation</keyword>
<dbReference type="InterPro" id="IPR013325">
    <property type="entry name" value="RNA_pol_sigma_r2"/>
</dbReference>
<dbReference type="InterPro" id="IPR014284">
    <property type="entry name" value="RNA_pol_sigma-70_dom"/>
</dbReference>
<dbReference type="InterPro" id="IPR036388">
    <property type="entry name" value="WH-like_DNA-bd_sf"/>
</dbReference>
<reference evidence="7 8" key="1">
    <citation type="submission" date="2018-08" db="EMBL/GenBank/DDBJ databases">
        <title>A genome reference for cultivated species of the human gut microbiota.</title>
        <authorList>
            <person name="Zou Y."/>
            <person name="Xue W."/>
            <person name="Luo G."/>
        </authorList>
    </citation>
    <scope>NUCLEOTIDE SEQUENCE [LARGE SCALE GENOMIC DNA]</scope>
    <source>
        <strain evidence="7 8">AF14-49</strain>
    </source>
</reference>
<evidence type="ECO:0000256" key="4">
    <source>
        <dbReference type="ARBA" id="ARBA00023163"/>
    </source>
</evidence>
<comment type="similarity">
    <text evidence="1">Belongs to the sigma-70 factor family. ECF subfamily.</text>
</comment>
<dbReference type="Gene3D" id="1.10.10.10">
    <property type="entry name" value="Winged helix-like DNA-binding domain superfamily/Winged helix DNA-binding domain"/>
    <property type="match status" value="1"/>
</dbReference>
<dbReference type="Proteomes" id="UP000283589">
    <property type="component" value="Unassembled WGS sequence"/>
</dbReference>
<gene>
    <name evidence="7" type="ORF">DWW18_12905</name>
</gene>
<dbReference type="NCBIfam" id="TIGR02985">
    <property type="entry name" value="Sig70_bacteroi1"/>
    <property type="match status" value="1"/>
</dbReference>
<dbReference type="STRING" id="1121130.GCA_000519105_01557"/>
<dbReference type="InterPro" id="IPR013249">
    <property type="entry name" value="RNA_pol_sigma70_r4_t2"/>
</dbReference>
<sequence>MQDELILFRKMQEGDWCAFNSFFESYSERLYLYALGFVGNRAEAEDIVQDTFIYLWVNRAKITHSGSLYAYLSRSVKNSCIDRKLHAEVEQRYLREMMASGEESSEDSENLEELYKRLQVVMDSLPPKCKEIFILGCVEGLSYKDVAEQLGVSVNTVKTQVKVAYKKIKSEFGDHNKNFMLILCNSFFKKEAGK</sequence>
<keyword evidence="3" id="KW-0731">Sigma factor</keyword>
<evidence type="ECO:0000313" key="7">
    <source>
        <dbReference type="EMBL" id="RGV32847.1"/>
    </source>
</evidence>
<dbReference type="AlphaFoldDB" id="A0A412WYM6"/>
<dbReference type="SUPFAM" id="SSF88946">
    <property type="entry name" value="Sigma2 domain of RNA polymerase sigma factors"/>
    <property type="match status" value="1"/>
</dbReference>